<comment type="similarity">
    <text evidence="5">Belongs to the ABC-2 integral membrane protein family.</text>
</comment>
<proteinExistence type="inferred from homology"/>
<protein>
    <recommendedName>
        <fullName evidence="5">Transport permease protein</fullName>
    </recommendedName>
</protein>
<reference evidence="7 8" key="1">
    <citation type="submission" date="2019-04" db="EMBL/GenBank/DDBJ databases">
        <authorList>
            <person name="Hwang J.C."/>
        </authorList>
    </citation>
    <scope>NUCLEOTIDE SEQUENCE [LARGE SCALE GENOMIC DNA]</scope>
    <source>
        <strain evidence="7 8">IMCC35001</strain>
    </source>
</reference>
<dbReference type="GO" id="GO:0005886">
    <property type="term" value="C:plasma membrane"/>
    <property type="evidence" value="ECO:0007669"/>
    <property type="project" value="UniProtKB-SubCell"/>
</dbReference>
<dbReference type="Pfam" id="PF01061">
    <property type="entry name" value="ABC2_membrane"/>
    <property type="match status" value="1"/>
</dbReference>
<keyword evidence="2 5" id="KW-0812">Transmembrane</keyword>
<dbReference type="InterPro" id="IPR052902">
    <property type="entry name" value="ABC-2_transporter"/>
</dbReference>
<dbReference type="RefSeq" id="WP_136851288.1">
    <property type="nucleotide sequence ID" value="NZ_SWCI01000001.1"/>
</dbReference>
<feature type="transmembrane region" description="Helical" evidence="5">
    <location>
        <begin position="248"/>
        <end position="266"/>
    </location>
</feature>
<dbReference type="AlphaFoldDB" id="A0A4U1BJ80"/>
<accession>A0A4U1BJ80</accession>
<comment type="caution">
    <text evidence="7">The sequence shown here is derived from an EMBL/GenBank/DDBJ whole genome shotgun (WGS) entry which is preliminary data.</text>
</comment>
<evidence type="ECO:0000256" key="5">
    <source>
        <dbReference type="RuleBase" id="RU361157"/>
    </source>
</evidence>
<dbReference type="PANTHER" id="PTHR43027">
    <property type="entry name" value="DOXORUBICIN RESISTANCE ABC TRANSPORTER PERMEASE PROTEIN DRRC-RELATED"/>
    <property type="match status" value="1"/>
</dbReference>
<feature type="transmembrane region" description="Helical" evidence="5">
    <location>
        <begin position="21"/>
        <end position="40"/>
    </location>
</feature>
<keyword evidence="3 5" id="KW-1133">Transmembrane helix</keyword>
<dbReference type="EMBL" id="SWCI01000001">
    <property type="protein sequence ID" value="TKB51586.1"/>
    <property type="molecule type" value="Genomic_DNA"/>
</dbReference>
<evidence type="ECO:0000256" key="1">
    <source>
        <dbReference type="ARBA" id="ARBA00004141"/>
    </source>
</evidence>
<dbReference type="OrthoDB" id="8988363at2"/>
<dbReference type="PROSITE" id="PS51012">
    <property type="entry name" value="ABC_TM2"/>
    <property type="match status" value="1"/>
</dbReference>
<evidence type="ECO:0000256" key="3">
    <source>
        <dbReference type="ARBA" id="ARBA00022989"/>
    </source>
</evidence>
<dbReference type="Proteomes" id="UP000305674">
    <property type="component" value="Unassembled WGS sequence"/>
</dbReference>
<feature type="transmembrane region" description="Helical" evidence="5">
    <location>
        <begin position="178"/>
        <end position="208"/>
    </location>
</feature>
<feature type="transmembrane region" description="Helical" evidence="5">
    <location>
        <begin position="135"/>
        <end position="158"/>
    </location>
</feature>
<dbReference type="PANTHER" id="PTHR43027:SF2">
    <property type="entry name" value="TRANSPORT PERMEASE PROTEIN"/>
    <property type="match status" value="1"/>
</dbReference>
<keyword evidence="8" id="KW-1185">Reference proteome</keyword>
<feature type="transmembrane region" description="Helical" evidence="5">
    <location>
        <begin position="214"/>
        <end position="236"/>
    </location>
</feature>
<organism evidence="7 8">
    <name type="scientific">Ferrimonas sediminicola</name>
    <dbReference type="NCBI Taxonomy" id="2569538"/>
    <lineage>
        <taxon>Bacteria</taxon>
        <taxon>Pseudomonadati</taxon>
        <taxon>Pseudomonadota</taxon>
        <taxon>Gammaproteobacteria</taxon>
        <taxon>Alteromonadales</taxon>
        <taxon>Ferrimonadaceae</taxon>
        <taxon>Ferrimonas</taxon>
    </lineage>
</organism>
<dbReference type="GO" id="GO:0140359">
    <property type="term" value="F:ABC-type transporter activity"/>
    <property type="evidence" value="ECO:0007669"/>
    <property type="project" value="InterPro"/>
</dbReference>
<keyword evidence="5" id="KW-1003">Cell membrane</keyword>
<keyword evidence="4 5" id="KW-0472">Membrane</keyword>
<dbReference type="InterPro" id="IPR013525">
    <property type="entry name" value="ABC2_TM"/>
</dbReference>
<sequence>MRSLLALIHARNLEFVRDRSALGWSLMFPLMLIVGFGIAFSDTDKPEYKLGVVGEPVYLEALRQTRYLQLIGYEDERLARIKVGRHQLDLLLTEQGYVVNPDSMKGYLAERILKAEVGPLPATQVQGEAVRYIDWLMPGVIGMNMMFSGLYGVGYVIVRYRKNGVLKRYQATPMKPWIFILSQICSRMILMMATATLVFAACTLMFSIPINGSLLLLLVTALLGALSLVSVGLLVACRTRSEEFGNGVLNLIAWPMMFLSGVWFSLEGTAPWIRGLANLLPLSHLNAASRAIIIDGAGVAELLPHWLALVSISAVAIFIGARWFRWN</sequence>
<evidence type="ECO:0000313" key="7">
    <source>
        <dbReference type="EMBL" id="TKB51586.1"/>
    </source>
</evidence>
<keyword evidence="5" id="KW-0813">Transport</keyword>
<dbReference type="InterPro" id="IPR047817">
    <property type="entry name" value="ABC2_TM_bact-type"/>
</dbReference>
<feature type="domain" description="ABC transmembrane type-2" evidence="6">
    <location>
        <begin position="101"/>
        <end position="327"/>
    </location>
</feature>
<gene>
    <name evidence="7" type="ORF">FCL40_03245</name>
</gene>
<evidence type="ECO:0000256" key="4">
    <source>
        <dbReference type="ARBA" id="ARBA00023136"/>
    </source>
</evidence>
<name>A0A4U1BJ80_9GAMM</name>
<feature type="transmembrane region" description="Helical" evidence="5">
    <location>
        <begin position="306"/>
        <end position="324"/>
    </location>
</feature>
<evidence type="ECO:0000256" key="2">
    <source>
        <dbReference type="ARBA" id="ARBA00022692"/>
    </source>
</evidence>
<evidence type="ECO:0000313" key="8">
    <source>
        <dbReference type="Proteomes" id="UP000305674"/>
    </source>
</evidence>
<comment type="subcellular location">
    <subcellularLocation>
        <location evidence="5">Cell inner membrane</location>
        <topology evidence="5">Multi-pass membrane protein</topology>
    </subcellularLocation>
    <subcellularLocation>
        <location evidence="1">Membrane</location>
        <topology evidence="1">Multi-pass membrane protein</topology>
    </subcellularLocation>
</comment>
<evidence type="ECO:0000259" key="6">
    <source>
        <dbReference type="PROSITE" id="PS51012"/>
    </source>
</evidence>